<dbReference type="STRING" id="1448308.A0A2T2P5U2"/>
<gene>
    <name evidence="4" type="ORF">BS50DRAFT_616450</name>
</gene>
<dbReference type="PRINTS" id="PR00081">
    <property type="entry name" value="GDHRDH"/>
</dbReference>
<evidence type="ECO:0000256" key="2">
    <source>
        <dbReference type="ARBA" id="ARBA00022857"/>
    </source>
</evidence>
<proteinExistence type="inferred from homology"/>
<dbReference type="SUPFAM" id="SSF51735">
    <property type="entry name" value="NAD(P)-binding Rossmann-fold domains"/>
    <property type="match status" value="1"/>
</dbReference>
<evidence type="ECO:0000256" key="1">
    <source>
        <dbReference type="ARBA" id="ARBA00006484"/>
    </source>
</evidence>
<dbReference type="Proteomes" id="UP000240883">
    <property type="component" value="Unassembled WGS sequence"/>
</dbReference>
<dbReference type="InterPro" id="IPR002347">
    <property type="entry name" value="SDR_fam"/>
</dbReference>
<organism evidence="4 5">
    <name type="scientific">Corynespora cassiicola Philippines</name>
    <dbReference type="NCBI Taxonomy" id="1448308"/>
    <lineage>
        <taxon>Eukaryota</taxon>
        <taxon>Fungi</taxon>
        <taxon>Dikarya</taxon>
        <taxon>Ascomycota</taxon>
        <taxon>Pezizomycotina</taxon>
        <taxon>Dothideomycetes</taxon>
        <taxon>Pleosporomycetidae</taxon>
        <taxon>Pleosporales</taxon>
        <taxon>Corynesporascaceae</taxon>
        <taxon>Corynespora</taxon>
    </lineage>
</organism>
<reference evidence="4 5" key="1">
    <citation type="journal article" date="2018" name="Front. Microbiol.">
        <title>Genome-Wide Analysis of Corynespora cassiicola Leaf Fall Disease Putative Effectors.</title>
        <authorList>
            <person name="Lopez D."/>
            <person name="Ribeiro S."/>
            <person name="Label P."/>
            <person name="Fumanal B."/>
            <person name="Venisse J.S."/>
            <person name="Kohler A."/>
            <person name="de Oliveira R.R."/>
            <person name="Labutti K."/>
            <person name="Lipzen A."/>
            <person name="Lail K."/>
            <person name="Bauer D."/>
            <person name="Ohm R.A."/>
            <person name="Barry K.W."/>
            <person name="Spatafora J."/>
            <person name="Grigoriev I.V."/>
            <person name="Martin F.M."/>
            <person name="Pujade-Renaud V."/>
        </authorList>
    </citation>
    <scope>NUCLEOTIDE SEQUENCE [LARGE SCALE GENOMIC DNA]</scope>
    <source>
        <strain evidence="4 5">Philippines</strain>
    </source>
</reference>
<dbReference type="Gene3D" id="3.40.50.720">
    <property type="entry name" value="NAD(P)-binding Rossmann-like Domain"/>
    <property type="match status" value="1"/>
</dbReference>
<dbReference type="PANTHER" id="PTHR43639">
    <property type="entry name" value="OXIDOREDUCTASE, SHORT-CHAIN DEHYDROGENASE/REDUCTASE FAMILY (AFU_ORTHOLOGUE AFUA_5G02870)"/>
    <property type="match status" value="1"/>
</dbReference>
<sequence length="255" mass="26688">MSTQGSGRLAGKVALVTGGGSGFGFAISQIYAREGAKVLIGDLNTAGASSLATQYPEQIILQTMNVASRSDWDSAVKTVKEKFGGLDIVVNNAGTSYKNKPSLTVTEDEFRRCFDVNVLSIFHSVAAVFPSFVEKKGGVAINISSCGADRPRQGLVWYNASKGAVSNATKGLALEFGPQNIRVNSICPLLTGTGLFESFAGVPDTPENRENFLSNVPLGRLGETSDVASAALWLASDEAAFITGVNLSVDGGRSI</sequence>
<dbReference type="PRINTS" id="PR00080">
    <property type="entry name" value="SDRFAMILY"/>
</dbReference>
<evidence type="ECO:0000256" key="3">
    <source>
        <dbReference type="ARBA" id="ARBA00023002"/>
    </source>
</evidence>
<dbReference type="AlphaFoldDB" id="A0A2T2P5U2"/>
<evidence type="ECO:0000313" key="4">
    <source>
        <dbReference type="EMBL" id="PSN72953.1"/>
    </source>
</evidence>
<dbReference type="OrthoDB" id="294295at2759"/>
<dbReference type="PANTHER" id="PTHR43639:SF1">
    <property type="entry name" value="SHORT-CHAIN DEHYDROGENASE_REDUCTASE FAMILY PROTEIN"/>
    <property type="match status" value="1"/>
</dbReference>
<keyword evidence="2" id="KW-0521">NADP</keyword>
<comment type="similarity">
    <text evidence="1">Belongs to the short-chain dehydrogenases/reductases (SDR) family.</text>
</comment>
<dbReference type="FunFam" id="3.40.50.720:FF:000084">
    <property type="entry name" value="Short-chain dehydrogenase reductase"/>
    <property type="match status" value="1"/>
</dbReference>
<keyword evidence="3" id="KW-0560">Oxidoreductase</keyword>
<dbReference type="GO" id="GO:0016491">
    <property type="term" value="F:oxidoreductase activity"/>
    <property type="evidence" value="ECO:0007669"/>
    <property type="project" value="UniProtKB-KW"/>
</dbReference>
<evidence type="ECO:0000313" key="5">
    <source>
        <dbReference type="Proteomes" id="UP000240883"/>
    </source>
</evidence>
<name>A0A2T2P5U2_CORCC</name>
<dbReference type="InterPro" id="IPR036291">
    <property type="entry name" value="NAD(P)-bd_dom_sf"/>
</dbReference>
<dbReference type="NCBIfam" id="NF005559">
    <property type="entry name" value="PRK07231.1"/>
    <property type="match status" value="1"/>
</dbReference>
<dbReference type="EMBL" id="KZ678129">
    <property type="protein sequence ID" value="PSN72953.1"/>
    <property type="molecule type" value="Genomic_DNA"/>
</dbReference>
<keyword evidence="5" id="KW-1185">Reference proteome</keyword>
<accession>A0A2T2P5U2</accession>
<protein>
    <submittedName>
        <fullName evidence="4">Oxidoreductase</fullName>
    </submittedName>
</protein>
<dbReference type="Pfam" id="PF13561">
    <property type="entry name" value="adh_short_C2"/>
    <property type="match status" value="1"/>
</dbReference>